<comment type="caution">
    <text evidence="2">The sequence shown here is derived from an EMBL/GenBank/DDBJ whole genome shotgun (WGS) entry which is preliminary data.</text>
</comment>
<dbReference type="EMBL" id="BGZK01000863">
    <property type="protein sequence ID" value="GBP63222.1"/>
    <property type="molecule type" value="Genomic_DNA"/>
</dbReference>
<evidence type="ECO:0000313" key="3">
    <source>
        <dbReference type="Proteomes" id="UP000299102"/>
    </source>
</evidence>
<sequence>MHDRLGEPPRAAGAACAAAGPSTRALSDGIYRRRGSGASGERNRETNRLVTGCTRRPGGQGPSQKFLRAAAGPTAPHSSHRVAYK</sequence>
<evidence type="ECO:0000256" key="1">
    <source>
        <dbReference type="SAM" id="MobiDB-lite"/>
    </source>
</evidence>
<proteinExistence type="predicted"/>
<evidence type="ECO:0000313" key="2">
    <source>
        <dbReference type="EMBL" id="GBP63222.1"/>
    </source>
</evidence>
<dbReference type="AlphaFoldDB" id="A0A4C1XJQ7"/>
<feature type="region of interest" description="Disordered" evidence="1">
    <location>
        <begin position="1"/>
        <end position="85"/>
    </location>
</feature>
<name>A0A4C1XJQ7_EUMVA</name>
<protein>
    <submittedName>
        <fullName evidence="2">Uncharacterized protein</fullName>
    </submittedName>
</protein>
<feature type="compositionally biased region" description="Low complexity" evidence="1">
    <location>
        <begin position="11"/>
        <end position="20"/>
    </location>
</feature>
<keyword evidence="3" id="KW-1185">Reference proteome</keyword>
<organism evidence="2 3">
    <name type="scientific">Eumeta variegata</name>
    <name type="common">Bagworm moth</name>
    <name type="synonym">Eumeta japonica</name>
    <dbReference type="NCBI Taxonomy" id="151549"/>
    <lineage>
        <taxon>Eukaryota</taxon>
        <taxon>Metazoa</taxon>
        <taxon>Ecdysozoa</taxon>
        <taxon>Arthropoda</taxon>
        <taxon>Hexapoda</taxon>
        <taxon>Insecta</taxon>
        <taxon>Pterygota</taxon>
        <taxon>Neoptera</taxon>
        <taxon>Endopterygota</taxon>
        <taxon>Lepidoptera</taxon>
        <taxon>Glossata</taxon>
        <taxon>Ditrysia</taxon>
        <taxon>Tineoidea</taxon>
        <taxon>Psychidae</taxon>
        <taxon>Oiketicinae</taxon>
        <taxon>Eumeta</taxon>
    </lineage>
</organism>
<dbReference type="Proteomes" id="UP000299102">
    <property type="component" value="Unassembled WGS sequence"/>
</dbReference>
<accession>A0A4C1XJQ7</accession>
<gene>
    <name evidence="2" type="ORF">EVAR_89489_1</name>
</gene>
<reference evidence="2 3" key="1">
    <citation type="journal article" date="2019" name="Commun. Biol.">
        <title>The bagworm genome reveals a unique fibroin gene that provides high tensile strength.</title>
        <authorList>
            <person name="Kono N."/>
            <person name="Nakamura H."/>
            <person name="Ohtoshi R."/>
            <person name="Tomita M."/>
            <person name="Numata K."/>
            <person name="Arakawa K."/>
        </authorList>
    </citation>
    <scope>NUCLEOTIDE SEQUENCE [LARGE SCALE GENOMIC DNA]</scope>
</reference>